<dbReference type="PANTHER" id="PTHR34223">
    <property type="entry name" value="OS11G0201299 PROTEIN"/>
    <property type="match status" value="1"/>
</dbReference>
<protein>
    <recommendedName>
        <fullName evidence="1">F-box domain-containing protein</fullName>
    </recommendedName>
</protein>
<dbReference type="Gene3D" id="1.20.1280.50">
    <property type="match status" value="1"/>
</dbReference>
<dbReference type="Proteomes" id="UP000324897">
    <property type="component" value="Unassembled WGS sequence"/>
</dbReference>
<organism evidence="2 3">
    <name type="scientific">Eragrostis curvula</name>
    <name type="common">weeping love grass</name>
    <dbReference type="NCBI Taxonomy" id="38414"/>
    <lineage>
        <taxon>Eukaryota</taxon>
        <taxon>Viridiplantae</taxon>
        <taxon>Streptophyta</taxon>
        <taxon>Embryophyta</taxon>
        <taxon>Tracheophyta</taxon>
        <taxon>Spermatophyta</taxon>
        <taxon>Magnoliopsida</taxon>
        <taxon>Liliopsida</taxon>
        <taxon>Poales</taxon>
        <taxon>Poaceae</taxon>
        <taxon>PACMAD clade</taxon>
        <taxon>Chloridoideae</taxon>
        <taxon>Eragrostideae</taxon>
        <taxon>Eragrostidinae</taxon>
        <taxon>Eragrostis</taxon>
    </lineage>
</organism>
<dbReference type="InterPro" id="IPR053781">
    <property type="entry name" value="F-box_AtFBL13-like"/>
</dbReference>
<dbReference type="InterPro" id="IPR001810">
    <property type="entry name" value="F-box_dom"/>
</dbReference>
<dbReference type="InterPro" id="IPR036047">
    <property type="entry name" value="F-box-like_dom_sf"/>
</dbReference>
<gene>
    <name evidence="2" type="ORF">EJB05_36987</name>
</gene>
<sequence>MPAQKTWEEGEGAPAGAGEEDRIGALPDGILHQVLSFVPAEQAVRTCVLAKRWRHLWKSAPGLCIGCFRNYKPVSVAALRRFVDPLFLHRRASPLDTCKLRIGDFSKDGDEDKVNLWFRHAVACKVREFTLHVERNDYVDPWRLLDDRHLVSQHLTRLKLHCVQCHDNFLDFASCPTLEHLEFEYCFFALATKISSESIKSLSIIDCPVSDDFRLRIYAPNLISLYLDEFWGMAPILENMPSLVEAFVRVTNIFADWCDKLCDNGKDCHCEYCDSGNIGNGSSVLLEGLSKARKLALISEPQMMLLKEDLASCMHCHQLTLPLRKLSHLFALQLVQFIFRRDLRWCPTFTMLKTLLLNDYWCVPDDLSPLACMLEHSPVLEKLTLQLFSEGPDHKFEMKGTFSSRKRSSAISEHLKIVEIKCEAIDEEVFKVLKFLCTFNIIRSEMSVDKLLNART</sequence>
<evidence type="ECO:0000259" key="1">
    <source>
        <dbReference type="Pfam" id="PF00646"/>
    </source>
</evidence>
<dbReference type="OrthoDB" id="690775at2759"/>
<dbReference type="InterPro" id="IPR053197">
    <property type="entry name" value="F-box_SCFL_complex_component"/>
</dbReference>
<dbReference type="Gramene" id="TVU16832">
    <property type="protein sequence ID" value="TVU16832"/>
    <property type="gene ID" value="EJB05_36987"/>
</dbReference>
<proteinExistence type="predicted"/>
<evidence type="ECO:0000313" key="3">
    <source>
        <dbReference type="Proteomes" id="UP000324897"/>
    </source>
</evidence>
<dbReference type="CDD" id="cd22160">
    <property type="entry name" value="F-box_AtFBL13-like"/>
    <property type="match status" value="1"/>
</dbReference>
<evidence type="ECO:0000313" key="2">
    <source>
        <dbReference type="EMBL" id="TVU16832.1"/>
    </source>
</evidence>
<dbReference type="Pfam" id="PF00646">
    <property type="entry name" value="F-box"/>
    <property type="match status" value="1"/>
</dbReference>
<comment type="caution">
    <text evidence="2">The sequence shown here is derived from an EMBL/GenBank/DDBJ whole genome shotgun (WGS) entry which is preliminary data.</text>
</comment>
<reference evidence="2 3" key="1">
    <citation type="journal article" date="2019" name="Sci. Rep.">
        <title>A high-quality genome of Eragrostis curvula grass provides insights into Poaceae evolution and supports new strategies to enhance forage quality.</title>
        <authorList>
            <person name="Carballo J."/>
            <person name="Santos B.A.C.M."/>
            <person name="Zappacosta D."/>
            <person name="Garbus I."/>
            <person name="Selva J.P."/>
            <person name="Gallo C.A."/>
            <person name="Diaz A."/>
            <person name="Albertini E."/>
            <person name="Caccamo M."/>
            <person name="Echenique V."/>
        </authorList>
    </citation>
    <scope>NUCLEOTIDE SEQUENCE [LARGE SCALE GENOMIC DNA]</scope>
    <source>
        <strain evidence="3">cv. Victoria</strain>
        <tissue evidence="2">Leaf</tissue>
    </source>
</reference>
<dbReference type="EMBL" id="RWGY01000030">
    <property type="protein sequence ID" value="TVU16832.1"/>
    <property type="molecule type" value="Genomic_DNA"/>
</dbReference>
<keyword evidence="3" id="KW-1185">Reference proteome</keyword>
<dbReference type="AlphaFoldDB" id="A0A5J9TZJ1"/>
<name>A0A5J9TZJ1_9POAL</name>
<dbReference type="PANTHER" id="PTHR34223:SF80">
    <property type="entry name" value="OS11G0205900 PROTEIN"/>
    <property type="match status" value="1"/>
</dbReference>
<accession>A0A5J9TZJ1</accession>
<feature type="domain" description="F-box" evidence="1">
    <location>
        <begin position="26"/>
        <end position="59"/>
    </location>
</feature>
<dbReference type="SUPFAM" id="SSF52047">
    <property type="entry name" value="RNI-like"/>
    <property type="match status" value="1"/>
</dbReference>
<dbReference type="SUPFAM" id="SSF81383">
    <property type="entry name" value="F-box domain"/>
    <property type="match status" value="1"/>
</dbReference>